<protein>
    <submittedName>
        <fullName evidence="4">Putative vacuolar ATP synthase subunit E</fullName>
    </submittedName>
</protein>
<dbReference type="HAMAP" id="MF_00311">
    <property type="entry name" value="ATP_synth_E_arch"/>
    <property type="match status" value="1"/>
</dbReference>
<sequence length="226" mass="25835">MSRPMNDDEVLTEMKKMVAFIKQEAMEKAREIQVKADEEFAIEKAKIVRQEAQNIEATYEKKKKQASVAQKIEQSNQTNKSRLRVLQTREQHLDSLFDGARQRLTDLTKDQAKYGELLKSLIVQGLLQLMEEKVVVTARSSDVELVKKAAGEAEAAYKDKSGRSTKIEVKEGLQKDCHGGVILTGHGGRININQTLDERLRLLEDRMLPEIRMDLFGPNENRKFYT</sequence>
<dbReference type="Pfam" id="PF01991">
    <property type="entry name" value="vATP-synt_E"/>
    <property type="match status" value="1"/>
</dbReference>
<gene>
    <name evidence="4" type="ORF">FA10DRAFT_298505</name>
</gene>
<dbReference type="SUPFAM" id="SSF160527">
    <property type="entry name" value="V-type ATPase subunit E-like"/>
    <property type="match status" value="1"/>
</dbReference>
<proteinExistence type="inferred from homology"/>
<organism evidence="4 5">
    <name type="scientific">Acaromyces ingoldii</name>
    <dbReference type="NCBI Taxonomy" id="215250"/>
    <lineage>
        <taxon>Eukaryota</taxon>
        <taxon>Fungi</taxon>
        <taxon>Dikarya</taxon>
        <taxon>Basidiomycota</taxon>
        <taxon>Ustilaginomycotina</taxon>
        <taxon>Exobasidiomycetes</taxon>
        <taxon>Exobasidiales</taxon>
        <taxon>Cryptobasidiaceae</taxon>
        <taxon>Acaromyces</taxon>
    </lineage>
</organism>
<keyword evidence="2" id="KW-0813">Transport</keyword>
<evidence type="ECO:0000256" key="3">
    <source>
        <dbReference type="ARBA" id="ARBA00023065"/>
    </source>
</evidence>
<evidence type="ECO:0000256" key="2">
    <source>
        <dbReference type="ARBA" id="ARBA00022448"/>
    </source>
</evidence>
<keyword evidence="5" id="KW-1185">Reference proteome</keyword>
<dbReference type="STRING" id="215250.A0A316YVD5"/>
<dbReference type="RefSeq" id="XP_025380270.1">
    <property type="nucleotide sequence ID" value="XM_025524607.1"/>
</dbReference>
<dbReference type="InParanoid" id="A0A316YVD5"/>
<comment type="similarity">
    <text evidence="1">Belongs to the V-ATPase E subunit family.</text>
</comment>
<dbReference type="GO" id="GO:0046961">
    <property type="term" value="F:proton-transporting ATPase activity, rotational mechanism"/>
    <property type="evidence" value="ECO:0007669"/>
    <property type="project" value="InterPro"/>
</dbReference>
<dbReference type="InterPro" id="IPR002842">
    <property type="entry name" value="ATPase_V1_Esu"/>
</dbReference>
<dbReference type="InterPro" id="IPR038495">
    <property type="entry name" value="ATPase_E_C"/>
</dbReference>
<dbReference type="GeneID" id="37046523"/>
<dbReference type="AlphaFoldDB" id="A0A316YVD5"/>
<evidence type="ECO:0000313" key="5">
    <source>
        <dbReference type="Proteomes" id="UP000245768"/>
    </source>
</evidence>
<evidence type="ECO:0000256" key="1">
    <source>
        <dbReference type="ARBA" id="ARBA00005901"/>
    </source>
</evidence>
<accession>A0A316YVD5</accession>
<name>A0A316YVD5_9BASI</name>
<dbReference type="Proteomes" id="UP000245768">
    <property type="component" value="Unassembled WGS sequence"/>
</dbReference>
<dbReference type="Gene3D" id="3.30.2320.30">
    <property type="entry name" value="ATP synthase, E subunit, C-terminal"/>
    <property type="match status" value="1"/>
</dbReference>
<dbReference type="OrthoDB" id="10263003at2759"/>
<keyword evidence="3" id="KW-0406">Ion transport</keyword>
<reference evidence="4" key="1">
    <citation type="journal article" date="2018" name="Mol. Biol. Evol.">
        <title>Broad Genomic Sampling Reveals a Smut Pathogenic Ancestry of the Fungal Clade Ustilaginomycotina.</title>
        <authorList>
            <person name="Kijpornyongpan T."/>
            <person name="Mondo S.J."/>
            <person name="Barry K."/>
            <person name="Sandor L."/>
            <person name="Lee J."/>
            <person name="Lipzen A."/>
            <person name="Pangilinan J."/>
            <person name="LaButti K."/>
            <person name="Hainaut M."/>
            <person name="Henrissat B."/>
            <person name="Grigoriev I.V."/>
            <person name="Spatafora J.W."/>
            <person name="Aime M.C."/>
        </authorList>
    </citation>
    <scope>NUCLEOTIDE SEQUENCE [LARGE SCALE GENOMIC DNA]</scope>
    <source>
        <strain evidence="4">MCA 4198</strain>
    </source>
</reference>
<dbReference type="GO" id="GO:0033178">
    <property type="term" value="C:proton-transporting two-sector ATPase complex, catalytic domain"/>
    <property type="evidence" value="ECO:0007669"/>
    <property type="project" value="InterPro"/>
</dbReference>
<dbReference type="EMBL" id="KZ819634">
    <property type="protein sequence ID" value="PWN93072.1"/>
    <property type="molecule type" value="Genomic_DNA"/>
</dbReference>
<evidence type="ECO:0000313" key="4">
    <source>
        <dbReference type="EMBL" id="PWN93072.1"/>
    </source>
</evidence>
<dbReference type="Gene3D" id="6.10.250.1620">
    <property type="match status" value="1"/>
</dbReference>
<dbReference type="FunCoup" id="A0A316YVD5">
    <property type="interactions" value="236"/>
</dbReference>
<dbReference type="PANTHER" id="PTHR45715">
    <property type="entry name" value="ATPASE H+-TRANSPORTING V1 SUBUNIT E1A-RELATED"/>
    <property type="match status" value="1"/>
</dbReference>